<evidence type="ECO:0000256" key="1">
    <source>
        <dbReference type="ARBA" id="ARBA00001947"/>
    </source>
</evidence>
<gene>
    <name evidence="14" type="ORF">CAPTEDRAFT_155643</name>
</gene>
<evidence type="ECO:0000256" key="4">
    <source>
        <dbReference type="ARBA" id="ARBA00022670"/>
    </source>
</evidence>
<protein>
    <recommendedName>
        <fullName evidence="13">Peptidase M14 domain-containing protein</fullName>
    </recommendedName>
</protein>
<keyword evidence="5" id="KW-0479">Metal-binding</keyword>
<dbReference type="OMA" id="KCFRTDA"/>
<dbReference type="PRINTS" id="PR00765">
    <property type="entry name" value="CRBOXYPTASEA"/>
</dbReference>
<feature type="active site" description="Proton donor/acceptor" evidence="11">
    <location>
        <position position="381"/>
    </location>
</feature>
<comment type="similarity">
    <text evidence="2 11">Belongs to the peptidase M14 family.</text>
</comment>
<dbReference type="SMART" id="SM00631">
    <property type="entry name" value="Zn_pept"/>
    <property type="match status" value="1"/>
</dbReference>
<comment type="cofactor">
    <cofactor evidence="1">
        <name>Zn(2+)</name>
        <dbReference type="ChEBI" id="CHEBI:29105"/>
    </cofactor>
</comment>
<keyword evidence="6 12" id="KW-0732">Signal</keyword>
<dbReference type="EnsemblMetazoa" id="CapteT155643">
    <property type="protein sequence ID" value="CapteP155643"/>
    <property type="gene ID" value="CapteG155643"/>
</dbReference>
<feature type="chain" id="PRO_5010979143" description="Peptidase M14 domain-containing protein" evidence="12">
    <location>
        <begin position="17"/>
        <end position="412"/>
    </location>
</feature>
<dbReference type="AlphaFoldDB" id="R7TNY3"/>
<dbReference type="EMBL" id="KB309823">
    <property type="protein sequence ID" value="ELT93241.1"/>
    <property type="molecule type" value="Genomic_DNA"/>
</dbReference>
<evidence type="ECO:0000256" key="3">
    <source>
        <dbReference type="ARBA" id="ARBA00022645"/>
    </source>
</evidence>
<evidence type="ECO:0000313" key="16">
    <source>
        <dbReference type="Proteomes" id="UP000014760"/>
    </source>
</evidence>
<keyword evidence="4" id="KW-0645">Protease</keyword>
<dbReference type="GO" id="GO:0006508">
    <property type="term" value="P:proteolysis"/>
    <property type="evidence" value="ECO:0007669"/>
    <property type="project" value="UniProtKB-KW"/>
</dbReference>
<feature type="domain" description="Peptidase M14" evidence="13">
    <location>
        <begin position="111"/>
        <end position="412"/>
    </location>
</feature>
<evidence type="ECO:0000256" key="7">
    <source>
        <dbReference type="ARBA" id="ARBA00022801"/>
    </source>
</evidence>
<dbReference type="PANTHER" id="PTHR11705:SF91">
    <property type="entry name" value="FI01817P-RELATED"/>
    <property type="match status" value="1"/>
</dbReference>
<evidence type="ECO:0000256" key="2">
    <source>
        <dbReference type="ARBA" id="ARBA00005988"/>
    </source>
</evidence>
<evidence type="ECO:0000256" key="6">
    <source>
        <dbReference type="ARBA" id="ARBA00022729"/>
    </source>
</evidence>
<dbReference type="FunFam" id="3.40.630.10:FF:000084">
    <property type="entry name" value="Carboxypeptidase B2"/>
    <property type="match status" value="1"/>
</dbReference>
<dbReference type="EMBL" id="AMQN01012891">
    <property type="status" value="NOT_ANNOTATED_CDS"/>
    <property type="molecule type" value="Genomic_DNA"/>
</dbReference>
<evidence type="ECO:0000313" key="15">
    <source>
        <dbReference type="EnsemblMetazoa" id="CapteP155643"/>
    </source>
</evidence>
<name>R7TNY3_CAPTE</name>
<dbReference type="GO" id="GO:0004181">
    <property type="term" value="F:metallocarboxypeptidase activity"/>
    <property type="evidence" value="ECO:0007669"/>
    <property type="project" value="InterPro"/>
</dbReference>
<evidence type="ECO:0000256" key="11">
    <source>
        <dbReference type="PROSITE-ProRule" id="PRU01379"/>
    </source>
</evidence>
<dbReference type="HOGENOM" id="CLU_019326_0_0_1"/>
<keyword evidence="9" id="KW-0482">Metalloprotease</keyword>
<dbReference type="InterPro" id="IPR003146">
    <property type="entry name" value="M14A_act_pep"/>
</dbReference>
<sequence>MRSILFLLGLCALASAKYKRYDGYKLVEIIPSDVRALHTLGAWNGETSLDFWEEPSSVGEPVHLFLSPESLEAVGSVFDYKVLSETIQQEIDEEQARLKSRVPTPYFEYDDFNDYETIMAEVYDLADRCPAGFTCATYAIGQSVEGEDLIVMHISKDGESRDAVWIDSTIHAREWLATATMMKILQNLIDNYGTDSSATDAMDKYDFYILPIVNPDGYKFTHSNERMWRKNRSVNPGSTCLGTDLNRNFDFEHGTSGTSTLPCSDTFHGAGPASEPEVKAQQDEMHRIMNSGQNIFAGISMHTYGRYWLMNYGHALSGTCVVSPDHDVQFELCTKMAQATMATHNTNWAYGPMCTTLYAASGNTIDYMYGDVGILYTYLPELRGSSFVVDPNQIQPSFEEIWAGLHELFTHE</sequence>
<evidence type="ECO:0000256" key="12">
    <source>
        <dbReference type="SAM" id="SignalP"/>
    </source>
</evidence>
<keyword evidence="7" id="KW-0378">Hydrolase</keyword>
<dbReference type="OrthoDB" id="3626597at2759"/>
<dbReference type="GO" id="GO:0005615">
    <property type="term" value="C:extracellular space"/>
    <property type="evidence" value="ECO:0007669"/>
    <property type="project" value="TreeGrafter"/>
</dbReference>
<dbReference type="Gene3D" id="3.30.70.340">
    <property type="entry name" value="Metallocarboxypeptidase-like"/>
    <property type="match status" value="1"/>
</dbReference>
<keyword evidence="3" id="KW-0121">Carboxypeptidase</keyword>
<evidence type="ECO:0000259" key="13">
    <source>
        <dbReference type="PROSITE" id="PS52035"/>
    </source>
</evidence>
<keyword evidence="16" id="KW-1185">Reference proteome</keyword>
<keyword evidence="10" id="KW-1015">Disulfide bond</keyword>
<dbReference type="SUPFAM" id="SSF53187">
    <property type="entry name" value="Zn-dependent exopeptidases"/>
    <property type="match status" value="1"/>
</dbReference>
<evidence type="ECO:0000256" key="10">
    <source>
        <dbReference type="ARBA" id="ARBA00023157"/>
    </source>
</evidence>
<evidence type="ECO:0000256" key="9">
    <source>
        <dbReference type="ARBA" id="ARBA00023049"/>
    </source>
</evidence>
<feature type="signal peptide" evidence="12">
    <location>
        <begin position="1"/>
        <end position="16"/>
    </location>
</feature>
<dbReference type="PROSITE" id="PS52035">
    <property type="entry name" value="PEPTIDASE_M14"/>
    <property type="match status" value="1"/>
</dbReference>
<proteinExistence type="inferred from homology"/>
<reference evidence="15" key="3">
    <citation type="submission" date="2015-06" db="UniProtKB">
        <authorList>
            <consortium name="EnsemblMetazoa"/>
        </authorList>
    </citation>
    <scope>IDENTIFICATION</scope>
</reference>
<organism evidence="14">
    <name type="scientific">Capitella teleta</name>
    <name type="common">Polychaete worm</name>
    <dbReference type="NCBI Taxonomy" id="283909"/>
    <lineage>
        <taxon>Eukaryota</taxon>
        <taxon>Metazoa</taxon>
        <taxon>Spiralia</taxon>
        <taxon>Lophotrochozoa</taxon>
        <taxon>Annelida</taxon>
        <taxon>Polychaeta</taxon>
        <taxon>Sedentaria</taxon>
        <taxon>Scolecida</taxon>
        <taxon>Capitellidae</taxon>
        <taxon>Capitella</taxon>
    </lineage>
</organism>
<dbReference type="Pfam" id="PF02244">
    <property type="entry name" value="Propep_M14"/>
    <property type="match status" value="1"/>
</dbReference>
<dbReference type="Pfam" id="PF00246">
    <property type="entry name" value="Peptidase_M14"/>
    <property type="match status" value="1"/>
</dbReference>
<reference evidence="16" key="1">
    <citation type="submission" date="2012-12" db="EMBL/GenBank/DDBJ databases">
        <authorList>
            <person name="Hellsten U."/>
            <person name="Grimwood J."/>
            <person name="Chapman J.A."/>
            <person name="Shapiro H."/>
            <person name="Aerts A."/>
            <person name="Otillar R.P."/>
            <person name="Terry A.Y."/>
            <person name="Boore J.L."/>
            <person name="Simakov O."/>
            <person name="Marletaz F."/>
            <person name="Cho S.-J."/>
            <person name="Edsinger-Gonzales E."/>
            <person name="Havlak P."/>
            <person name="Kuo D.-H."/>
            <person name="Larsson T."/>
            <person name="Lv J."/>
            <person name="Arendt D."/>
            <person name="Savage R."/>
            <person name="Osoegawa K."/>
            <person name="de Jong P."/>
            <person name="Lindberg D.R."/>
            <person name="Seaver E.C."/>
            <person name="Weisblat D.A."/>
            <person name="Putnam N.H."/>
            <person name="Grigoriev I.V."/>
            <person name="Rokhsar D.S."/>
        </authorList>
    </citation>
    <scope>NUCLEOTIDE SEQUENCE</scope>
    <source>
        <strain evidence="16">I ESC-2004</strain>
    </source>
</reference>
<dbReference type="PANTHER" id="PTHR11705">
    <property type="entry name" value="PROTEASE FAMILY M14 CARBOXYPEPTIDASE A,B"/>
    <property type="match status" value="1"/>
</dbReference>
<dbReference type="GO" id="GO:0008270">
    <property type="term" value="F:zinc ion binding"/>
    <property type="evidence" value="ECO:0007669"/>
    <property type="project" value="InterPro"/>
</dbReference>
<dbReference type="CDD" id="cd03860">
    <property type="entry name" value="M14_CP_A-B_like"/>
    <property type="match status" value="1"/>
</dbReference>
<dbReference type="SUPFAM" id="SSF54897">
    <property type="entry name" value="Protease propeptides/inhibitors"/>
    <property type="match status" value="1"/>
</dbReference>
<keyword evidence="8" id="KW-0862">Zinc</keyword>
<dbReference type="Proteomes" id="UP000014760">
    <property type="component" value="Unassembled WGS sequence"/>
</dbReference>
<dbReference type="InterPro" id="IPR000834">
    <property type="entry name" value="Peptidase_M14"/>
</dbReference>
<reference evidence="14 16" key="2">
    <citation type="journal article" date="2013" name="Nature">
        <title>Insights into bilaterian evolution from three spiralian genomes.</title>
        <authorList>
            <person name="Simakov O."/>
            <person name="Marletaz F."/>
            <person name="Cho S.J."/>
            <person name="Edsinger-Gonzales E."/>
            <person name="Havlak P."/>
            <person name="Hellsten U."/>
            <person name="Kuo D.H."/>
            <person name="Larsson T."/>
            <person name="Lv J."/>
            <person name="Arendt D."/>
            <person name="Savage R."/>
            <person name="Osoegawa K."/>
            <person name="de Jong P."/>
            <person name="Grimwood J."/>
            <person name="Chapman J.A."/>
            <person name="Shapiro H."/>
            <person name="Aerts A."/>
            <person name="Otillar R.P."/>
            <person name="Terry A.Y."/>
            <person name="Boore J.L."/>
            <person name="Grigoriev I.V."/>
            <person name="Lindberg D.R."/>
            <person name="Seaver E.C."/>
            <person name="Weisblat D.A."/>
            <person name="Putnam N.H."/>
            <person name="Rokhsar D.S."/>
        </authorList>
    </citation>
    <scope>NUCLEOTIDE SEQUENCE</scope>
    <source>
        <strain evidence="14 16">I ESC-2004</strain>
    </source>
</reference>
<evidence type="ECO:0000256" key="8">
    <source>
        <dbReference type="ARBA" id="ARBA00022833"/>
    </source>
</evidence>
<accession>R7TNY3</accession>
<evidence type="ECO:0000256" key="5">
    <source>
        <dbReference type="ARBA" id="ARBA00022723"/>
    </source>
</evidence>
<dbReference type="InterPro" id="IPR036990">
    <property type="entry name" value="M14A-like_propep"/>
</dbReference>
<dbReference type="Gene3D" id="3.40.630.10">
    <property type="entry name" value="Zn peptidases"/>
    <property type="match status" value="1"/>
</dbReference>
<evidence type="ECO:0000313" key="14">
    <source>
        <dbReference type="EMBL" id="ELT93241.1"/>
    </source>
</evidence>